<organism evidence="2 3">
    <name type="scientific">Motilimonas pumila</name>
    <dbReference type="NCBI Taxonomy" id="2303987"/>
    <lineage>
        <taxon>Bacteria</taxon>
        <taxon>Pseudomonadati</taxon>
        <taxon>Pseudomonadota</taxon>
        <taxon>Gammaproteobacteria</taxon>
        <taxon>Alteromonadales</taxon>
        <taxon>Alteromonadales genera incertae sedis</taxon>
        <taxon>Motilimonas</taxon>
    </lineage>
</organism>
<protein>
    <recommendedName>
        <fullName evidence="1">Bacteriophage phiJL001 Gp84 C-terminal domain-containing protein</fullName>
    </recommendedName>
</protein>
<keyword evidence="3" id="KW-1185">Reference proteome</keyword>
<reference evidence="2 3" key="1">
    <citation type="submission" date="2018-09" db="EMBL/GenBank/DDBJ databases">
        <authorList>
            <person name="Wang F."/>
        </authorList>
    </citation>
    <scope>NUCLEOTIDE SEQUENCE [LARGE SCALE GENOMIC DNA]</scope>
    <source>
        <strain evidence="2 3">PLHSC7-2</strain>
    </source>
</reference>
<feature type="non-terminal residue" evidence="2">
    <location>
        <position position="1"/>
    </location>
</feature>
<dbReference type="Proteomes" id="UP000283255">
    <property type="component" value="Unassembled WGS sequence"/>
</dbReference>
<reference evidence="2 3" key="2">
    <citation type="submission" date="2019-01" db="EMBL/GenBank/DDBJ databases">
        <title>Motilimonas pumilus sp. nov., isolated from the gut of sea cucumber (Apostichopus japonicus).</title>
        <authorList>
            <person name="Wang F.-Q."/>
            <person name="Ren L.-H."/>
            <person name="Lin Y.-W."/>
            <person name="Sun G.-H."/>
            <person name="Du Z.-J."/>
            <person name="Zhao J.-X."/>
            <person name="Liu X.-J."/>
            <person name="Liu L.-J."/>
        </authorList>
    </citation>
    <scope>NUCLEOTIDE SEQUENCE [LARGE SCALE GENOMIC DNA]</scope>
    <source>
        <strain evidence="2 3">PLHSC7-2</strain>
    </source>
</reference>
<evidence type="ECO:0000313" key="2">
    <source>
        <dbReference type="EMBL" id="RJG34971.1"/>
    </source>
</evidence>
<evidence type="ECO:0000313" key="3">
    <source>
        <dbReference type="Proteomes" id="UP000283255"/>
    </source>
</evidence>
<dbReference type="InterPro" id="IPR018964">
    <property type="entry name" value="Phage_phiJL001_Gp84_C"/>
</dbReference>
<feature type="domain" description="Bacteriophage phiJL001 Gp84 C-terminal" evidence="1">
    <location>
        <begin position="4"/>
        <end position="45"/>
    </location>
</feature>
<gene>
    <name evidence="2" type="ORF">D1Z90_21035</name>
</gene>
<dbReference type="EMBL" id="QZCH01000161">
    <property type="protein sequence ID" value="RJG34971.1"/>
    <property type="molecule type" value="Genomic_DNA"/>
</dbReference>
<name>A0A418Y8S0_9GAMM</name>
<evidence type="ECO:0000259" key="1">
    <source>
        <dbReference type="Pfam" id="PF09356"/>
    </source>
</evidence>
<accession>A0A418Y8S0</accession>
<dbReference type="Pfam" id="PF09356">
    <property type="entry name" value="Phage_BR0599"/>
    <property type="match status" value="1"/>
</dbReference>
<comment type="caution">
    <text evidence="2">The sequence shown here is derived from an EMBL/GenBank/DDBJ whole genome shotgun (WGS) entry which is preliminary data.</text>
</comment>
<sequence>LPSLPAPPAAGDGFTIYPGCDLTQATCLTKFNNLVHFRGQPYVPAPETSVV</sequence>
<dbReference type="AlphaFoldDB" id="A0A418Y8S0"/>
<proteinExistence type="predicted"/>